<dbReference type="PANTHER" id="PTHR43008">
    <property type="entry name" value="BENZIL REDUCTASE"/>
    <property type="match status" value="1"/>
</dbReference>
<dbReference type="OrthoDB" id="1933717at2759"/>
<evidence type="ECO:0000313" key="3">
    <source>
        <dbReference type="EMBL" id="BCS29988.1"/>
    </source>
</evidence>
<dbReference type="GeneID" id="64979985"/>
<proteinExistence type="inferred from homology"/>
<reference evidence="3" key="1">
    <citation type="submission" date="2021-01" db="EMBL/GenBank/DDBJ databases">
        <authorList>
            <consortium name="Aspergillus puulaauensis MK2 genome sequencing consortium"/>
            <person name="Kazuki M."/>
            <person name="Futagami T."/>
        </authorList>
    </citation>
    <scope>NUCLEOTIDE SEQUENCE</scope>
    <source>
        <strain evidence="3">MK2</strain>
    </source>
</reference>
<dbReference type="GO" id="GO:0050664">
    <property type="term" value="F:oxidoreductase activity, acting on NAD(P)H, oxygen as acceptor"/>
    <property type="evidence" value="ECO:0007669"/>
    <property type="project" value="TreeGrafter"/>
</dbReference>
<dbReference type="GO" id="GO:0016616">
    <property type="term" value="F:oxidoreductase activity, acting on the CH-OH group of donors, NAD or NADP as acceptor"/>
    <property type="evidence" value="ECO:0007669"/>
    <property type="project" value="UniProtKB-ARBA"/>
</dbReference>
<dbReference type="InterPro" id="IPR036291">
    <property type="entry name" value="NAD(P)-bd_dom_sf"/>
</dbReference>
<evidence type="ECO:0000256" key="1">
    <source>
        <dbReference type="ARBA" id="ARBA00006484"/>
    </source>
</evidence>
<dbReference type="PANTHER" id="PTHR43008:SF8">
    <property type="entry name" value="BENZIL REDUCTASE ((S)-BENZOIN FORMING) IRC24"/>
    <property type="match status" value="1"/>
</dbReference>
<dbReference type="PRINTS" id="PR00081">
    <property type="entry name" value="GDHRDH"/>
</dbReference>
<sequence>MTTILITGANTGIGFQIVRALSNSSQPYHILVGARSSAKANDAIKAAQDEFPSSTSKYYPVVVDIESDESIQSAFAQVSAAHGKLDVLINNAGASFEPRFSSGEITTERQLWDKSWSVNTTSTQVMTSAFIPLLLKSSNPRLLFITSGTSTLSGTSNQALAVNNSPSAGWPKAGFIGVPAYRSAKTGLNMLMREWHRVLKEDGVKVFAISPGFLATGLGAGAEVLKKMGAGDPAVAGPFVRSVVQGERDGDVGKVLTRDGIQEW</sequence>
<evidence type="ECO:0000256" key="2">
    <source>
        <dbReference type="ARBA" id="ARBA00023002"/>
    </source>
</evidence>
<gene>
    <name evidence="3" type="ORF">APUU_80291A</name>
</gene>
<evidence type="ECO:0000313" key="4">
    <source>
        <dbReference type="Proteomes" id="UP000654913"/>
    </source>
</evidence>
<protein>
    <recommendedName>
        <fullName evidence="5">NAD(P)-binding protein</fullName>
    </recommendedName>
</protein>
<dbReference type="Gene3D" id="3.40.50.720">
    <property type="entry name" value="NAD(P)-binding Rossmann-like Domain"/>
    <property type="match status" value="1"/>
</dbReference>
<dbReference type="Pfam" id="PF00106">
    <property type="entry name" value="adh_short"/>
    <property type="match status" value="2"/>
</dbReference>
<reference evidence="3" key="2">
    <citation type="submission" date="2021-02" db="EMBL/GenBank/DDBJ databases">
        <title>Aspergillus puulaauensis MK2 genome sequence.</title>
        <authorList>
            <person name="Futagami T."/>
            <person name="Mori K."/>
            <person name="Kadooka C."/>
            <person name="Tanaka T."/>
        </authorList>
    </citation>
    <scope>NUCLEOTIDE SEQUENCE</scope>
    <source>
        <strain evidence="3">MK2</strain>
    </source>
</reference>
<dbReference type="KEGG" id="apuu:APUU_80291A"/>
<keyword evidence="2" id="KW-0560">Oxidoreductase</keyword>
<dbReference type="RefSeq" id="XP_041562174.1">
    <property type="nucleotide sequence ID" value="XM_041696555.1"/>
</dbReference>
<accession>A0A7R7Y020</accession>
<dbReference type="FunFam" id="3.40.50.720:FF:000922">
    <property type="entry name" value="Uncharacterized protein"/>
    <property type="match status" value="1"/>
</dbReference>
<dbReference type="Proteomes" id="UP000654913">
    <property type="component" value="Chromosome 8"/>
</dbReference>
<dbReference type="InterPro" id="IPR002347">
    <property type="entry name" value="SDR_fam"/>
</dbReference>
<dbReference type="SUPFAM" id="SSF51735">
    <property type="entry name" value="NAD(P)-binding Rossmann-fold domains"/>
    <property type="match status" value="1"/>
</dbReference>
<evidence type="ECO:0008006" key="5">
    <source>
        <dbReference type="Google" id="ProtNLM"/>
    </source>
</evidence>
<dbReference type="AlphaFoldDB" id="A0A7R7Y020"/>
<organism evidence="3 4">
    <name type="scientific">Aspergillus puulaauensis</name>
    <dbReference type="NCBI Taxonomy" id="1220207"/>
    <lineage>
        <taxon>Eukaryota</taxon>
        <taxon>Fungi</taxon>
        <taxon>Dikarya</taxon>
        <taxon>Ascomycota</taxon>
        <taxon>Pezizomycotina</taxon>
        <taxon>Eurotiomycetes</taxon>
        <taxon>Eurotiomycetidae</taxon>
        <taxon>Eurotiales</taxon>
        <taxon>Aspergillaceae</taxon>
        <taxon>Aspergillus</taxon>
    </lineage>
</organism>
<keyword evidence="4" id="KW-1185">Reference proteome</keyword>
<dbReference type="EMBL" id="AP024450">
    <property type="protein sequence ID" value="BCS29988.1"/>
    <property type="molecule type" value="Genomic_DNA"/>
</dbReference>
<comment type="similarity">
    <text evidence="1">Belongs to the short-chain dehydrogenases/reductases (SDR) family.</text>
</comment>
<name>A0A7R7Y020_9EURO</name>